<evidence type="ECO:0008006" key="3">
    <source>
        <dbReference type="Google" id="ProtNLM"/>
    </source>
</evidence>
<evidence type="ECO:0000313" key="1">
    <source>
        <dbReference type="EMBL" id="KKQ98781.1"/>
    </source>
</evidence>
<protein>
    <recommendedName>
        <fullName evidence="3">DUF192 domain-containing protein</fullName>
    </recommendedName>
</protein>
<evidence type="ECO:0000313" key="2">
    <source>
        <dbReference type="Proteomes" id="UP000034325"/>
    </source>
</evidence>
<dbReference type="AlphaFoldDB" id="A0A0G0QAR7"/>
<name>A0A0G0QAR7_9BACT</name>
<dbReference type="Proteomes" id="UP000034325">
    <property type="component" value="Unassembled WGS sequence"/>
</dbReference>
<dbReference type="PANTHER" id="PTHR37953">
    <property type="entry name" value="UPF0127 PROTEIN MJ1496"/>
    <property type="match status" value="1"/>
</dbReference>
<proteinExistence type="predicted"/>
<comment type="caution">
    <text evidence="1">The sequence shown here is derived from an EMBL/GenBank/DDBJ whole genome shotgun (WGS) entry which is preliminary data.</text>
</comment>
<accession>A0A0G0QAR7</accession>
<sequence>MSKKAIIFCLLVISCGLFLLLFKNRLFNSKLNSKPANTQIVFKDSRPQIKVGNANIFIDLADNNEEKAKGLSGRKTLKDNEGMLFVFESKSSPAFWMKDMLISIDIIWIADGKIIKLDESVPPPPPETPSNELPLYRPPVAIDYVLEVKAGFSEKNGVEVGDNVDISKL</sequence>
<dbReference type="EMBL" id="LBWA01000001">
    <property type="protein sequence ID" value="KKQ98781.1"/>
    <property type="molecule type" value="Genomic_DNA"/>
</dbReference>
<dbReference type="InterPro" id="IPR003795">
    <property type="entry name" value="DUF192"/>
</dbReference>
<organism evidence="1 2">
    <name type="scientific">Candidatus Woesebacteria bacterium GW2011_GWA1_39_12</name>
    <dbReference type="NCBI Taxonomy" id="1618549"/>
    <lineage>
        <taxon>Bacteria</taxon>
        <taxon>Candidatus Woeseibacteriota</taxon>
    </lineage>
</organism>
<dbReference type="Pfam" id="PF02643">
    <property type="entry name" value="DUF192"/>
    <property type="match status" value="1"/>
</dbReference>
<dbReference type="PANTHER" id="PTHR37953:SF1">
    <property type="entry name" value="UPF0127 PROTEIN MJ1496"/>
    <property type="match status" value="1"/>
</dbReference>
<dbReference type="InterPro" id="IPR038695">
    <property type="entry name" value="Saro_0823-like_sf"/>
</dbReference>
<dbReference type="Gene3D" id="2.60.120.1140">
    <property type="entry name" value="Protein of unknown function DUF192"/>
    <property type="match status" value="1"/>
</dbReference>
<dbReference type="PROSITE" id="PS51257">
    <property type="entry name" value="PROKAR_LIPOPROTEIN"/>
    <property type="match status" value="1"/>
</dbReference>
<reference evidence="1 2" key="1">
    <citation type="journal article" date="2015" name="Nature">
        <title>rRNA introns, odd ribosomes, and small enigmatic genomes across a large radiation of phyla.</title>
        <authorList>
            <person name="Brown C.T."/>
            <person name="Hug L.A."/>
            <person name="Thomas B.C."/>
            <person name="Sharon I."/>
            <person name="Castelle C.J."/>
            <person name="Singh A."/>
            <person name="Wilkins M.J."/>
            <person name="Williams K.H."/>
            <person name="Banfield J.F."/>
        </authorList>
    </citation>
    <scope>NUCLEOTIDE SEQUENCE [LARGE SCALE GENOMIC DNA]</scope>
</reference>
<gene>
    <name evidence="1" type="ORF">UT23_C0001G0062</name>
</gene>